<comment type="function">
    <text evidence="2">Accessory subunit of the mitochondrial membrane respiratory chain NADH dehydrogenase (Complex I), that is believed not to be involved in catalysis. Complex I functions in the transfer of electrons from NADH to the respiratory chain. The immediate electron acceptor for the enzyme is believed to be ubiquinone.</text>
</comment>
<dbReference type="Pfam" id="PF05071">
    <property type="entry name" value="NDUFA12"/>
    <property type="match status" value="1"/>
</dbReference>
<dbReference type="PANTHER" id="PTHR12910:SF2">
    <property type="entry name" value="NADH DEHYDROGENASE [UBIQUINONE] 1 ALPHA SUBCOMPLEX SUBUNIT 12"/>
    <property type="match status" value="1"/>
</dbReference>
<dbReference type="Proteomes" id="UP000230066">
    <property type="component" value="Unassembled WGS sequence"/>
</dbReference>
<keyword evidence="2" id="KW-0472">Membrane</keyword>
<accession>A0A4E0R353</accession>
<feature type="non-terminal residue" evidence="4">
    <location>
        <position position="1"/>
    </location>
</feature>
<comment type="caution">
    <text evidence="4">The sequence shown here is derived from an EMBL/GenBank/DDBJ whole genome shotgun (WGS) entry which is preliminary data.</text>
</comment>
<reference evidence="4" key="1">
    <citation type="submission" date="2019-03" db="EMBL/GenBank/DDBJ databases">
        <title>Improved annotation for the trematode Fasciola hepatica.</title>
        <authorList>
            <person name="Choi Y.-J."/>
            <person name="Martin J."/>
            <person name="Mitreva M."/>
        </authorList>
    </citation>
    <scope>NUCLEOTIDE SEQUENCE [LARGE SCALE GENOMIC DNA]</scope>
</reference>
<keyword evidence="2" id="KW-0249">Electron transport</keyword>
<dbReference type="GO" id="GO:0006979">
    <property type="term" value="P:response to oxidative stress"/>
    <property type="evidence" value="ECO:0007669"/>
    <property type="project" value="TreeGrafter"/>
</dbReference>
<sequence>TETAELGRCAGTSAFGVSDGVDSREAFYASHNNSTEWWSLRVACNSFQVPLHVFSLIVSRTDELKWGKHIGTDYLGNKYYENNKYFMGRNRWVVYGNRFGWDYEGSQVPPEWYVHLLLENNPSRHRWLHHMTDENPADKPPEKKKWMVRHSENTTLDPAKKYIPYSTTRPKVEPWKPT</sequence>
<evidence type="ECO:0000256" key="1">
    <source>
        <dbReference type="ARBA" id="ARBA00007355"/>
    </source>
</evidence>
<dbReference type="InterPro" id="IPR007763">
    <property type="entry name" value="NDUFA12"/>
</dbReference>
<keyword evidence="2" id="KW-0999">Mitochondrion inner membrane</keyword>
<keyword evidence="2" id="KW-0813">Transport</keyword>
<proteinExistence type="inferred from homology"/>
<comment type="subcellular location">
    <subcellularLocation>
        <location evidence="2">Mitochondrion inner membrane</location>
        <topology evidence="2">Peripheral membrane protein</topology>
        <orientation evidence="2">Matrix side</orientation>
    </subcellularLocation>
</comment>
<dbReference type="GO" id="GO:0045271">
    <property type="term" value="C:respiratory chain complex I"/>
    <property type="evidence" value="ECO:0007669"/>
    <property type="project" value="InterPro"/>
</dbReference>
<keyword evidence="2" id="KW-0679">Respiratory chain</keyword>
<keyword evidence="5" id="KW-1185">Reference proteome</keyword>
<keyword evidence="2" id="KW-0496">Mitochondrion</keyword>
<dbReference type="PANTHER" id="PTHR12910">
    <property type="entry name" value="NADH-UBIQUINONE OXIDOREDUCTASE SUBUNIT B17.2"/>
    <property type="match status" value="1"/>
</dbReference>
<evidence type="ECO:0000256" key="3">
    <source>
        <dbReference type="SAM" id="MobiDB-lite"/>
    </source>
</evidence>
<dbReference type="AlphaFoldDB" id="A0A4E0R353"/>
<dbReference type="GO" id="GO:0005743">
    <property type="term" value="C:mitochondrial inner membrane"/>
    <property type="evidence" value="ECO:0007669"/>
    <property type="project" value="UniProtKB-SubCell"/>
</dbReference>
<evidence type="ECO:0000313" key="5">
    <source>
        <dbReference type="Proteomes" id="UP000230066"/>
    </source>
</evidence>
<comment type="subunit">
    <text evidence="2">Complex I is composed of 45 different subunits.</text>
</comment>
<name>A0A4E0R353_FASHE</name>
<evidence type="ECO:0000313" key="4">
    <source>
        <dbReference type="EMBL" id="THD20706.1"/>
    </source>
</evidence>
<gene>
    <name evidence="4" type="ORF">D915_008670</name>
</gene>
<dbReference type="EMBL" id="JXXN02004295">
    <property type="protein sequence ID" value="THD20706.1"/>
    <property type="molecule type" value="Genomic_DNA"/>
</dbReference>
<evidence type="ECO:0000256" key="2">
    <source>
        <dbReference type="RuleBase" id="RU363103"/>
    </source>
</evidence>
<organism evidence="4 5">
    <name type="scientific">Fasciola hepatica</name>
    <name type="common">Liver fluke</name>
    <dbReference type="NCBI Taxonomy" id="6192"/>
    <lineage>
        <taxon>Eukaryota</taxon>
        <taxon>Metazoa</taxon>
        <taxon>Spiralia</taxon>
        <taxon>Lophotrochozoa</taxon>
        <taxon>Platyhelminthes</taxon>
        <taxon>Trematoda</taxon>
        <taxon>Digenea</taxon>
        <taxon>Plagiorchiida</taxon>
        <taxon>Echinostomata</taxon>
        <taxon>Echinostomatoidea</taxon>
        <taxon>Fasciolidae</taxon>
        <taxon>Fasciola</taxon>
    </lineage>
</organism>
<protein>
    <recommendedName>
        <fullName evidence="2">NADH dehydrogenase [ubiquinone] 1 alpha subcomplex subunit 12</fullName>
    </recommendedName>
</protein>
<comment type="similarity">
    <text evidence="1 2">Belongs to the complex I NDUFA12 subunit family.</text>
</comment>
<feature type="region of interest" description="Disordered" evidence="3">
    <location>
        <begin position="131"/>
        <end position="150"/>
    </location>
</feature>